<dbReference type="RefSeq" id="XP_024367456.1">
    <property type="nucleotide sequence ID" value="XM_024511688.2"/>
</dbReference>
<dbReference type="Gramene" id="Pp3c27_5110V3.2">
    <property type="protein sequence ID" value="Pp3c27_5110V3.2"/>
    <property type="gene ID" value="Pp3c27_5110"/>
</dbReference>
<dbReference type="InterPro" id="IPR027410">
    <property type="entry name" value="TCP-1-like_intermed_sf"/>
</dbReference>
<dbReference type="Gramene" id="Pp3c27_5110V3.1">
    <property type="protein sequence ID" value="Pp3c27_5110V3.1"/>
    <property type="gene ID" value="Pp3c27_5110"/>
</dbReference>
<dbReference type="HAMAP" id="MF_00600">
    <property type="entry name" value="CH60"/>
    <property type="match status" value="1"/>
</dbReference>
<dbReference type="InterPro" id="IPR027409">
    <property type="entry name" value="GroEL-like_apical_dom_sf"/>
</dbReference>
<comment type="similarity">
    <text evidence="1 5">Belongs to the chaperonin (HSP60) family.</text>
</comment>
<dbReference type="GO" id="GO:0140662">
    <property type="term" value="F:ATP-dependent protein folding chaperone"/>
    <property type="evidence" value="ECO:0007669"/>
    <property type="project" value="InterPro"/>
</dbReference>
<dbReference type="Pfam" id="PF00118">
    <property type="entry name" value="Cpn60_TCP1"/>
    <property type="match status" value="1"/>
</dbReference>
<reference evidence="7 9" key="2">
    <citation type="journal article" date="2018" name="Plant J.">
        <title>The Physcomitrella patens chromosome-scale assembly reveals moss genome structure and evolution.</title>
        <authorList>
            <person name="Lang D."/>
            <person name="Ullrich K.K."/>
            <person name="Murat F."/>
            <person name="Fuchs J."/>
            <person name="Jenkins J."/>
            <person name="Haas F.B."/>
            <person name="Piednoel M."/>
            <person name="Gundlach H."/>
            <person name="Van Bel M."/>
            <person name="Meyberg R."/>
            <person name="Vives C."/>
            <person name="Morata J."/>
            <person name="Symeonidi A."/>
            <person name="Hiss M."/>
            <person name="Muchero W."/>
            <person name="Kamisugi Y."/>
            <person name="Saleh O."/>
            <person name="Blanc G."/>
            <person name="Decker E.L."/>
            <person name="van Gessel N."/>
            <person name="Grimwood J."/>
            <person name="Hayes R.D."/>
            <person name="Graham S.W."/>
            <person name="Gunter L.E."/>
            <person name="McDaniel S.F."/>
            <person name="Hoernstein S.N.W."/>
            <person name="Larsson A."/>
            <person name="Li F.W."/>
            <person name="Perroud P.F."/>
            <person name="Phillips J."/>
            <person name="Ranjan P."/>
            <person name="Rokshar D.S."/>
            <person name="Rothfels C.J."/>
            <person name="Schneider L."/>
            <person name="Shu S."/>
            <person name="Stevenson D.W."/>
            <person name="Thummler F."/>
            <person name="Tillich M."/>
            <person name="Villarreal Aguilar J.C."/>
            <person name="Widiez T."/>
            <person name="Wong G.K."/>
            <person name="Wymore A."/>
            <person name="Zhang Y."/>
            <person name="Zimmer A.D."/>
            <person name="Quatrano R.S."/>
            <person name="Mayer K.F.X."/>
            <person name="Goodstein D."/>
            <person name="Casacuberta J.M."/>
            <person name="Vandepoele K."/>
            <person name="Reski R."/>
            <person name="Cuming A.C."/>
            <person name="Tuskan G.A."/>
            <person name="Maumus F."/>
            <person name="Salse J."/>
            <person name="Schmutz J."/>
            <person name="Rensing S.A."/>
        </authorList>
    </citation>
    <scope>NUCLEOTIDE SEQUENCE [LARGE SCALE GENOMIC DNA]</scope>
    <source>
        <strain evidence="8 9">cv. Gransden 2004</strain>
    </source>
</reference>
<dbReference type="OMA" id="KGANSDQ"/>
<dbReference type="InterPro" id="IPR018370">
    <property type="entry name" value="Chaperonin_Cpn60_CS"/>
</dbReference>
<evidence type="ECO:0000256" key="6">
    <source>
        <dbReference type="SAM" id="Coils"/>
    </source>
</evidence>
<dbReference type="KEGG" id="ppp:112278348"/>
<reference evidence="7 9" key="1">
    <citation type="journal article" date="2008" name="Science">
        <title>The Physcomitrella genome reveals evolutionary insights into the conquest of land by plants.</title>
        <authorList>
            <person name="Rensing S."/>
            <person name="Lang D."/>
            <person name="Zimmer A."/>
            <person name="Terry A."/>
            <person name="Salamov A."/>
            <person name="Shapiro H."/>
            <person name="Nishiyama T."/>
            <person name="Perroud P.-F."/>
            <person name="Lindquist E."/>
            <person name="Kamisugi Y."/>
            <person name="Tanahashi T."/>
            <person name="Sakakibara K."/>
            <person name="Fujita T."/>
            <person name="Oishi K."/>
            <person name="Shin-I T."/>
            <person name="Kuroki Y."/>
            <person name="Toyoda A."/>
            <person name="Suzuki Y."/>
            <person name="Hashimoto A."/>
            <person name="Yamaguchi K."/>
            <person name="Sugano A."/>
            <person name="Kohara Y."/>
            <person name="Fujiyama A."/>
            <person name="Anterola A."/>
            <person name="Aoki S."/>
            <person name="Ashton N."/>
            <person name="Barbazuk W.B."/>
            <person name="Barker E."/>
            <person name="Bennetzen J."/>
            <person name="Bezanilla M."/>
            <person name="Blankenship R."/>
            <person name="Cho S.H."/>
            <person name="Dutcher S."/>
            <person name="Estelle M."/>
            <person name="Fawcett J.A."/>
            <person name="Gundlach H."/>
            <person name="Hanada K."/>
            <person name="Heyl A."/>
            <person name="Hicks K.A."/>
            <person name="Hugh J."/>
            <person name="Lohr M."/>
            <person name="Mayer K."/>
            <person name="Melkozernov A."/>
            <person name="Murata T."/>
            <person name="Nelson D."/>
            <person name="Pils B."/>
            <person name="Prigge M."/>
            <person name="Reiss B."/>
            <person name="Renner T."/>
            <person name="Rombauts S."/>
            <person name="Rushton P."/>
            <person name="Sanderfoot A."/>
            <person name="Schween G."/>
            <person name="Shiu S.-H."/>
            <person name="Stueber K."/>
            <person name="Theodoulou F.L."/>
            <person name="Tu H."/>
            <person name="Van de Peer Y."/>
            <person name="Verrier P.J."/>
            <person name="Waters E."/>
            <person name="Wood A."/>
            <person name="Yang L."/>
            <person name="Cove D."/>
            <person name="Cuming A."/>
            <person name="Hasebe M."/>
            <person name="Lucas S."/>
            <person name="Mishler D.B."/>
            <person name="Reski R."/>
            <person name="Grigoriev I."/>
            <person name="Quatrano R.S."/>
            <person name="Boore J.L."/>
        </authorList>
    </citation>
    <scope>NUCLEOTIDE SEQUENCE [LARGE SCALE GENOMIC DNA]</scope>
    <source>
        <strain evidence="8 9">cv. Gransden 2004</strain>
    </source>
</reference>
<dbReference type="GO" id="GO:0005524">
    <property type="term" value="F:ATP binding"/>
    <property type="evidence" value="ECO:0007669"/>
    <property type="project" value="UniProtKB-KW"/>
</dbReference>
<evidence type="ECO:0000256" key="5">
    <source>
        <dbReference type="RuleBase" id="RU000418"/>
    </source>
</evidence>
<evidence type="ECO:0000313" key="9">
    <source>
        <dbReference type="Proteomes" id="UP000006727"/>
    </source>
</evidence>
<evidence type="ECO:0000313" key="7">
    <source>
        <dbReference type="EMBL" id="PNR26377.1"/>
    </source>
</evidence>
<keyword evidence="6" id="KW-0175">Coiled coil</keyword>
<dbReference type="FunCoup" id="A9TNZ2">
    <property type="interactions" value="2162"/>
</dbReference>
<name>A9TNZ2_PHYPA</name>
<dbReference type="NCBIfam" id="NF000592">
    <property type="entry name" value="PRK00013.1"/>
    <property type="match status" value="1"/>
</dbReference>
<evidence type="ECO:0008006" key="10">
    <source>
        <dbReference type="Google" id="ProtNLM"/>
    </source>
</evidence>
<dbReference type="Gene3D" id="3.30.260.10">
    <property type="entry name" value="TCP-1-like chaperonin intermediate domain"/>
    <property type="match status" value="1"/>
</dbReference>
<protein>
    <recommendedName>
        <fullName evidence="10">RuBisCO large subunit-binding protein subunit beta, chloroplastic</fullName>
    </recommendedName>
</protein>
<dbReference type="SUPFAM" id="SSF52029">
    <property type="entry name" value="GroEL apical domain-like"/>
    <property type="match status" value="1"/>
</dbReference>
<dbReference type="PRINTS" id="PR00298">
    <property type="entry name" value="CHAPERONIN60"/>
</dbReference>
<dbReference type="Gramene" id="Pp3c27_5110V3.3">
    <property type="protein sequence ID" value="Pp3c27_5110V3.3"/>
    <property type="gene ID" value="Pp3c27_5110"/>
</dbReference>
<dbReference type="NCBIfam" id="NF009488">
    <property type="entry name" value="PRK12850.1"/>
    <property type="match status" value="1"/>
</dbReference>
<dbReference type="STRING" id="3218.A9TNZ2"/>
<dbReference type="Proteomes" id="UP000006727">
    <property type="component" value="Chromosome 27"/>
</dbReference>
<dbReference type="FunFam" id="3.50.7.10:FF:000001">
    <property type="entry name" value="60 kDa chaperonin"/>
    <property type="match status" value="1"/>
</dbReference>
<dbReference type="Gene3D" id="1.10.560.10">
    <property type="entry name" value="GroEL-like equatorial domain"/>
    <property type="match status" value="1"/>
</dbReference>
<dbReference type="InterPro" id="IPR001844">
    <property type="entry name" value="Cpn60/GroEL"/>
</dbReference>
<keyword evidence="3" id="KW-0067">ATP-binding</keyword>
<dbReference type="AlphaFoldDB" id="A9TNZ2"/>
<reference evidence="8" key="3">
    <citation type="submission" date="2020-12" db="UniProtKB">
        <authorList>
            <consortium name="EnsemblPlants"/>
        </authorList>
    </citation>
    <scope>IDENTIFICATION</scope>
</reference>
<sequence>MAATTMAMAGSAATSSLRVAAENKAASSLSSSAAFGRVNFGGVAKLQRQRVAHRLPVKAAKELHFNKDGSAIKRMQAGVDKLADLVGVTLGPKGRNVVLESKYGSPKIVNDGVTVAKEVELEDPVENIGAKLVRQASAKTNDLAGDGTTTSVVLAQGLIAEGVKVVAAGANPVQITRGIDKTVVALVKELKKMSKEVEDSELADVAAVSAGNNPEIGQMIAEAMSKVGRKGVVTLEEGKSAENNLYVVEGMQFDRGYISPYFVTDPEKMDVEYDNCRLLLVDKKITTARDMIGILEETIRGGFPLLIIAEDIEQEALSTLVVNKLRGSLKVAALKAPGFGERKSQYLDDIAILTNGTVVRDELGLSLDKVGTEVLGTAAKVVLTKDSTTIVGDGSTQDAVEKRVAQIRNLIEIAEQEYEKEKLNERIAKLSGGVAIIQVGAQTETELKEKKLRVEDALNATKAAVEEGIVVGGGCTLLRLASQVDAIKDTLDNDEQKVGSEIVRRALSYPLKLIAKNAGVNGSVVVEKVLANENPAFGYNAATGEYQDLMAAGIIDPAKVVRCCLEHAASVAKIFLTSDVVVTEIKEPEPVPAGNPMDASGYGY</sequence>
<keyword evidence="4" id="KW-0143">Chaperone</keyword>
<dbReference type="PROSITE" id="PS00296">
    <property type="entry name" value="CHAPERONINS_CPN60"/>
    <property type="match status" value="1"/>
</dbReference>
<dbReference type="Gene3D" id="3.50.7.10">
    <property type="entry name" value="GroEL"/>
    <property type="match status" value="1"/>
</dbReference>
<gene>
    <name evidence="8" type="primary">LOC112278348</name>
    <name evidence="7" type="ORF">PHYPA_030952</name>
</gene>
<evidence type="ECO:0000256" key="4">
    <source>
        <dbReference type="ARBA" id="ARBA00023186"/>
    </source>
</evidence>
<dbReference type="NCBIfam" id="NF009489">
    <property type="entry name" value="PRK12851.1"/>
    <property type="match status" value="1"/>
</dbReference>
<proteinExistence type="inferred from homology"/>
<dbReference type="InterPro" id="IPR002423">
    <property type="entry name" value="Cpn60/GroEL/TCP-1"/>
</dbReference>
<accession>A9TNZ2</accession>
<dbReference type="EnsemblPlants" id="Pp3c27_5110V3.3">
    <property type="protein sequence ID" value="Pp3c27_5110V3.3"/>
    <property type="gene ID" value="Pp3c27_5110"/>
</dbReference>
<dbReference type="InterPro" id="IPR027413">
    <property type="entry name" value="GROEL-like_equatorial_sf"/>
</dbReference>
<keyword evidence="2" id="KW-0547">Nucleotide-binding</keyword>
<dbReference type="GO" id="GO:0006457">
    <property type="term" value="P:protein folding"/>
    <property type="evidence" value="ECO:0000318"/>
    <property type="project" value="GO_Central"/>
</dbReference>
<dbReference type="GO" id="GO:0042026">
    <property type="term" value="P:protein refolding"/>
    <property type="evidence" value="ECO:0007669"/>
    <property type="project" value="InterPro"/>
</dbReference>
<evidence type="ECO:0000256" key="3">
    <source>
        <dbReference type="ARBA" id="ARBA00022840"/>
    </source>
</evidence>
<dbReference type="PaxDb" id="3218-PP1S276_75V6.1"/>
<dbReference type="NCBIfam" id="TIGR02348">
    <property type="entry name" value="GroEL"/>
    <property type="match status" value="1"/>
</dbReference>
<dbReference type="eggNOG" id="KOG0356">
    <property type="taxonomic scope" value="Eukaryota"/>
</dbReference>
<dbReference type="SUPFAM" id="SSF54849">
    <property type="entry name" value="GroEL-intermediate domain like"/>
    <property type="match status" value="1"/>
</dbReference>
<dbReference type="CDD" id="cd03344">
    <property type="entry name" value="GroEL"/>
    <property type="match status" value="1"/>
</dbReference>
<dbReference type="PANTHER" id="PTHR45633">
    <property type="entry name" value="60 KDA HEAT SHOCK PROTEIN, MITOCHONDRIAL"/>
    <property type="match status" value="1"/>
</dbReference>
<dbReference type="OrthoDB" id="1733909at2759"/>
<evidence type="ECO:0000256" key="2">
    <source>
        <dbReference type="ARBA" id="ARBA00022741"/>
    </source>
</evidence>
<keyword evidence="9" id="KW-1185">Reference proteome</keyword>
<evidence type="ECO:0000313" key="8">
    <source>
        <dbReference type="EnsemblPlants" id="Pp3c27_5110V3.1"/>
    </source>
</evidence>
<dbReference type="HOGENOM" id="CLU_016503_3_0_1"/>
<organism evidence="7">
    <name type="scientific">Physcomitrium patens</name>
    <name type="common">Spreading-leaved earth moss</name>
    <name type="synonym">Physcomitrella patens</name>
    <dbReference type="NCBI Taxonomy" id="3218"/>
    <lineage>
        <taxon>Eukaryota</taxon>
        <taxon>Viridiplantae</taxon>
        <taxon>Streptophyta</taxon>
        <taxon>Embryophyta</taxon>
        <taxon>Bryophyta</taxon>
        <taxon>Bryophytina</taxon>
        <taxon>Bryopsida</taxon>
        <taxon>Funariidae</taxon>
        <taxon>Funariales</taxon>
        <taxon>Funariaceae</taxon>
        <taxon>Physcomitrium</taxon>
    </lineage>
</organism>
<evidence type="ECO:0000256" key="1">
    <source>
        <dbReference type="ARBA" id="ARBA00006607"/>
    </source>
</evidence>
<feature type="coiled-coil region" evidence="6">
    <location>
        <begin position="397"/>
        <end position="433"/>
    </location>
</feature>
<dbReference type="EnsemblPlants" id="Pp3c27_5110V3.2">
    <property type="protein sequence ID" value="Pp3c27_5110V3.2"/>
    <property type="gene ID" value="Pp3c27_5110"/>
</dbReference>
<dbReference type="NCBIfam" id="NF009487">
    <property type="entry name" value="PRK12849.1"/>
    <property type="match status" value="1"/>
</dbReference>
<dbReference type="GeneID" id="112278348"/>
<dbReference type="EMBL" id="ABEU02000027">
    <property type="protein sequence ID" value="PNR26377.1"/>
    <property type="molecule type" value="Genomic_DNA"/>
</dbReference>
<dbReference type="SUPFAM" id="SSF48592">
    <property type="entry name" value="GroEL equatorial domain-like"/>
    <property type="match status" value="1"/>
</dbReference>
<dbReference type="EnsemblPlants" id="Pp3c27_5110V3.1">
    <property type="protein sequence ID" value="Pp3c27_5110V3.1"/>
    <property type="gene ID" value="Pp3c27_5110"/>
</dbReference>